<dbReference type="InterPro" id="IPR011986">
    <property type="entry name" value="Xdiol_dOase_LigA"/>
</dbReference>
<dbReference type="EMBL" id="DRWN01000051">
    <property type="protein sequence ID" value="HHK68746.1"/>
    <property type="molecule type" value="Genomic_DNA"/>
</dbReference>
<evidence type="ECO:0000313" key="2">
    <source>
        <dbReference type="EMBL" id="HHK68746.1"/>
    </source>
</evidence>
<sequence length="93" mass="11211">MRELFFPELKFYRLHKMARAIHLDAGLRERYRKDPEAVMKEFELTEDEKKLVRSKDPAKMFNAGVSPYAIFFLIWEAEGWVFLPPERQTLYRA</sequence>
<reference evidence="2" key="1">
    <citation type="journal article" date="2020" name="mSystems">
        <title>Genome- and Community-Level Interaction Insights into Carbon Utilization and Element Cycling Functions of Hydrothermarchaeota in Hydrothermal Sediment.</title>
        <authorList>
            <person name="Zhou Z."/>
            <person name="Liu Y."/>
            <person name="Xu W."/>
            <person name="Pan J."/>
            <person name="Luo Z.H."/>
            <person name="Li M."/>
        </authorList>
    </citation>
    <scope>NUCLEOTIDE SEQUENCE [LARGE SCALE GENOMIC DNA]</scope>
    <source>
        <strain evidence="2">SpSt-1056</strain>
    </source>
</reference>
<organism evidence="2">
    <name type="scientific">Caldiarchaeum subterraneum</name>
    <dbReference type="NCBI Taxonomy" id="311458"/>
    <lineage>
        <taxon>Archaea</taxon>
        <taxon>Nitrososphaerota</taxon>
        <taxon>Candidatus Caldarchaeales</taxon>
        <taxon>Candidatus Caldarchaeaceae</taxon>
        <taxon>Candidatus Caldarchaeum</taxon>
    </lineage>
</organism>
<feature type="domain" description="Extradiol ring-cleavage dioxygenase LigAB LigA subunit" evidence="1">
    <location>
        <begin position="24"/>
        <end position="71"/>
    </location>
</feature>
<dbReference type="Pfam" id="PF07746">
    <property type="entry name" value="LigA"/>
    <property type="match status" value="1"/>
</dbReference>
<proteinExistence type="predicted"/>
<name>A0A7C5Q8H4_CALS0</name>
<comment type="caution">
    <text evidence="2">The sequence shown here is derived from an EMBL/GenBank/DDBJ whole genome shotgun (WGS) entry which is preliminary data.</text>
</comment>
<protein>
    <recommendedName>
        <fullName evidence="1">Extradiol ring-cleavage dioxygenase LigAB LigA subunit domain-containing protein</fullName>
    </recommendedName>
</protein>
<evidence type="ECO:0000259" key="1">
    <source>
        <dbReference type="Pfam" id="PF07746"/>
    </source>
</evidence>
<accession>A0A7C5Q8H4</accession>
<gene>
    <name evidence="2" type="ORF">ENM11_06305</name>
</gene>
<dbReference type="Gene3D" id="1.10.700.10">
    <property type="entry name" value="Dioxygenase LigAB, LigA subunit"/>
    <property type="match status" value="1"/>
</dbReference>
<dbReference type="AlphaFoldDB" id="A0A7C5Q8H4"/>
<dbReference type="SUPFAM" id="SSF48076">
    <property type="entry name" value="LigA subunit of an aromatic-ring-opening dioxygenase LigAB"/>
    <property type="match status" value="1"/>
</dbReference>
<dbReference type="InterPro" id="IPR036622">
    <property type="entry name" value="LigA_sf"/>
</dbReference>